<feature type="compositionally biased region" description="Polar residues" evidence="3">
    <location>
        <begin position="30"/>
        <end position="49"/>
    </location>
</feature>
<reference evidence="5 6" key="1">
    <citation type="submission" date="2015-07" db="EMBL/GenBank/DDBJ databases">
        <authorList>
            <person name="Noorani M."/>
        </authorList>
    </citation>
    <scope>NUCLEOTIDE SEQUENCE [LARGE SCALE GENOMIC DNA]</scope>
    <source>
        <strain evidence="5">BBA 69670</strain>
    </source>
</reference>
<feature type="domain" description="RED-like N-terminal" evidence="4">
    <location>
        <begin position="52"/>
        <end position="173"/>
    </location>
</feature>
<feature type="region of interest" description="Disordered" evidence="3">
    <location>
        <begin position="296"/>
        <end position="424"/>
    </location>
</feature>
<comment type="subcellular location">
    <subcellularLocation>
        <location evidence="1">Nucleus</location>
    </subcellularLocation>
</comment>
<dbReference type="Pfam" id="PF07808">
    <property type="entry name" value="RED_N"/>
    <property type="match status" value="1"/>
</dbReference>
<feature type="compositionally biased region" description="Basic and acidic residues" evidence="3">
    <location>
        <begin position="401"/>
        <end position="410"/>
    </location>
</feature>
<evidence type="ECO:0000256" key="3">
    <source>
        <dbReference type="SAM" id="MobiDB-lite"/>
    </source>
</evidence>
<evidence type="ECO:0000256" key="1">
    <source>
        <dbReference type="ARBA" id="ARBA00004123"/>
    </source>
</evidence>
<name>A0A0K6FSM0_9AGAM</name>
<feature type="compositionally biased region" description="Basic residues" evidence="3">
    <location>
        <begin position="411"/>
        <end position="424"/>
    </location>
</feature>
<feature type="compositionally biased region" description="Acidic residues" evidence="3">
    <location>
        <begin position="305"/>
        <end position="321"/>
    </location>
</feature>
<evidence type="ECO:0000259" key="4">
    <source>
        <dbReference type="Pfam" id="PF07808"/>
    </source>
</evidence>
<feature type="compositionally biased region" description="Basic and acidic residues" evidence="3">
    <location>
        <begin position="322"/>
        <end position="334"/>
    </location>
</feature>
<dbReference type="GO" id="GO:0005634">
    <property type="term" value="C:nucleus"/>
    <property type="evidence" value="ECO:0007669"/>
    <property type="project" value="UniProtKB-SubCell"/>
</dbReference>
<dbReference type="AlphaFoldDB" id="A0A0K6FSM0"/>
<sequence length="424" mass="46844">MNQDSFRLLLNSSKPSSGGGVQSKAYNRGSLLTSGTSSVKPQETSQTTFKPRKVKKPVDSKYRDRAAERRGGANEYAEVEGLLEDFEKRMGGEKRETIDEQRKYLGGDATHTILVKGLDFALLEQQRAREESRDDLDDDLESAFQGNPTAASSKEEPSTEAQTQGKKRTRAELLAELKQSREAHESQGAKSSTKEEEIEALERAKQAGKFKPMGSRSFAPVEKKKKKKKKTIVGDEKQQANDAKAYPLGASEKAVSPAKITSQEPAIATFTEGVAIQDTESESKANALVPDARFVPKQALAPSVEEIEDVDPFADAGEYEPEYGHDDSDTESVRQDNPQPSVPTVRRNWFNEPEPEPKPVKPLDTPPQVTKETEPEPGPSRPMRLEGLAASAIPSISDFLAMDKEEEAREKKKTRKEKNKKKVA</sequence>
<dbReference type="PANTHER" id="PTHR12765">
    <property type="entry name" value="RED PROTEIN IK FACTOR CYTOKINE IK"/>
    <property type="match status" value="1"/>
</dbReference>
<dbReference type="Proteomes" id="UP000044841">
    <property type="component" value="Unassembled WGS sequence"/>
</dbReference>
<protein>
    <recommendedName>
        <fullName evidence="4">RED-like N-terminal domain-containing protein</fullName>
    </recommendedName>
</protein>
<gene>
    <name evidence="5" type="ORF">RSOLAG22IIIB_13895</name>
</gene>
<keyword evidence="2" id="KW-0539">Nucleus</keyword>
<dbReference type="EMBL" id="CYGV01000628">
    <property type="protein sequence ID" value="CUA68989.1"/>
    <property type="molecule type" value="Genomic_DNA"/>
</dbReference>
<dbReference type="InterPro" id="IPR012916">
    <property type="entry name" value="RED_N"/>
</dbReference>
<dbReference type="InterPro" id="IPR039896">
    <property type="entry name" value="Red-like"/>
</dbReference>
<feature type="compositionally biased region" description="Basic and acidic residues" evidence="3">
    <location>
        <begin position="170"/>
        <end position="205"/>
    </location>
</feature>
<proteinExistence type="predicted"/>
<feature type="region of interest" description="Disordered" evidence="3">
    <location>
        <begin position="126"/>
        <end position="260"/>
    </location>
</feature>
<feature type="region of interest" description="Disordered" evidence="3">
    <location>
        <begin position="1"/>
        <end position="75"/>
    </location>
</feature>
<evidence type="ECO:0000313" key="6">
    <source>
        <dbReference type="Proteomes" id="UP000044841"/>
    </source>
</evidence>
<organism evidence="5 6">
    <name type="scientific">Rhizoctonia solani</name>
    <dbReference type="NCBI Taxonomy" id="456999"/>
    <lineage>
        <taxon>Eukaryota</taxon>
        <taxon>Fungi</taxon>
        <taxon>Dikarya</taxon>
        <taxon>Basidiomycota</taxon>
        <taxon>Agaricomycotina</taxon>
        <taxon>Agaricomycetes</taxon>
        <taxon>Cantharellales</taxon>
        <taxon>Ceratobasidiaceae</taxon>
        <taxon>Rhizoctonia</taxon>
    </lineage>
</organism>
<evidence type="ECO:0000313" key="5">
    <source>
        <dbReference type="EMBL" id="CUA68989.1"/>
    </source>
</evidence>
<feature type="compositionally biased region" description="Polar residues" evidence="3">
    <location>
        <begin position="1"/>
        <end position="16"/>
    </location>
</feature>
<evidence type="ECO:0000256" key="2">
    <source>
        <dbReference type="ARBA" id="ARBA00023242"/>
    </source>
</evidence>
<feature type="compositionally biased region" description="Basic and acidic residues" evidence="3">
    <location>
        <begin position="56"/>
        <end position="72"/>
    </location>
</feature>
<keyword evidence="6" id="KW-1185">Reference proteome</keyword>
<accession>A0A0K6FSM0</accession>